<dbReference type="AlphaFoldDB" id="A0A1J5PQ88"/>
<protein>
    <submittedName>
        <fullName evidence="7">Cache domain protein</fullName>
    </submittedName>
</protein>
<evidence type="ECO:0000256" key="5">
    <source>
        <dbReference type="ARBA" id="ARBA00023136"/>
    </source>
</evidence>
<feature type="domain" description="Single Cache" evidence="6">
    <location>
        <begin position="24"/>
        <end position="107"/>
    </location>
</feature>
<keyword evidence="5" id="KW-0472">Membrane</keyword>
<dbReference type="GO" id="GO:0005886">
    <property type="term" value="C:plasma membrane"/>
    <property type="evidence" value="ECO:0007669"/>
    <property type="project" value="UniProtKB-SubCell"/>
</dbReference>
<reference evidence="7" key="1">
    <citation type="submission" date="2016-10" db="EMBL/GenBank/DDBJ databases">
        <title>Sequence of Gallionella enrichment culture.</title>
        <authorList>
            <person name="Poehlein A."/>
            <person name="Muehling M."/>
            <person name="Daniel R."/>
        </authorList>
    </citation>
    <scope>NUCLEOTIDE SEQUENCE</scope>
</reference>
<comment type="caution">
    <text evidence="7">The sequence shown here is derived from an EMBL/GenBank/DDBJ whole genome shotgun (WGS) entry which is preliminary data.</text>
</comment>
<dbReference type="InterPro" id="IPR033480">
    <property type="entry name" value="sCache_2"/>
</dbReference>
<evidence type="ECO:0000256" key="1">
    <source>
        <dbReference type="ARBA" id="ARBA00004651"/>
    </source>
</evidence>
<name>A0A1J5PQ88_9ZZZZ</name>
<keyword evidence="2" id="KW-1003">Cell membrane</keyword>
<evidence type="ECO:0000313" key="7">
    <source>
        <dbReference type="EMBL" id="OIQ72968.1"/>
    </source>
</evidence>
<evidence type="ECO:0000256" key="2">
    <source>
        <dbReference type="ARBA" id="ARBA00022475"/>
    </source>
</evidence>
<accession>A0A1J5PQ88</accession>
<evidence type="ECO:0000256" key="4">
    <source>
        <dbReference type="ARBA" id="ARBA00022989"/>
    </source>
</evidence>
<proteinExistence type="predicted"/>
<evidence type="ECO:0000259" key="6">
    <source>
        <dbReference type="SMART" id="SM01049"/>
    </source>
</evidence>
<sequence length="155" mass="17003">MRWFSLMKRVLGTCAMGLLMAGPVQAAVQGSAAEAETMVNKAVAYIKANGQEKAAEEFTNGKLFKDRDLYVSYYTLDGTVIAHGANPKLVGKDLSALKDPDGKLFIQMISDLAKTKGKGWTGSYKFRNPVTNKVSEKIIYVERVDNTWVGVGVYK</sequence>
<comment type="subcellular location">
    <subcellularLocation>
        <location evidence="1">Cell membrane</location>
        <topology evidence="1">Multi-pass membrane protein</topology>
    </subcellularLocation>
</comment>
<gene>
    <name evidence="7" type="ORF">GALL_454000</name>
</gene>
<keyword evidence="3" id="KW-0812">Transmembrane</keyword>
<evidence type="ECO:0000256" key="3">
    <source>
        <dbReference type="ARBA" id="ARBA00022692"/>
    </source>
</evidence>
<dbReference type="Gene3D" id="3.30.450.20">
    <property type="entry name" value="PAS domain"/>
    <property type="match status" value="1"/>
</dbReference>
<organism evidence="7">
    <name type="scientific">mine drainage metagenome</name>
    <dbReference type="NCBI Taxonomy" id="410659"/>
    <lineage>
        <taxon>unclassified sequences</taxon>
        <taxon>metagenomes</taxon>
        <taxon>ecological metagenomes</taxon>
    </lineage>
</organism>
<dbReference type="SMART" id="SM01049">
    <property type="entry name" value="Cache_2"/>
    <property type="match status" value="1"/>
</dbReference>
<dbReference type="EMBL" id="MLJW01003054">
    <property type="protein sequence ID" value="OIQ72968.1"/>
    <property type="molecule type" value="Genomic_DNA"/>
</dbReference>
<dbReference type="Pfam" id="PF17200">
    <property type="entry name" value="sCache_2"/>
    <property type="match status" value="1"/>
</dbReference>
<keyword evidence="4" id="KW-1133">Transmembrane helix</keyword>